<dbReference type="OrthoDB" id="192544at2759"/>
<dbReference type="PANTHER" id="PTHR15146:SF0">
    <property type="entry name" value="INTEGRAL MEMBRANE PROTEIN GPR137B"/>
    <property type="match status" value="1"/>
</dbReference>
<sequence length="381" mass="42588">MQAVGIGLGLELPPTLDPEGPSYFNLGLTAAYMTFYSLIFIFVYIQLWLVLRYGHKRLSCQTAFLSLCLLWASLRAVLLSFSLGGPGAAATLDPFTFWLLHCFPTCLQFFTLSLMNVYFTQVVFKARSKYVPELLKYRPPLYMAILLADLFFLVVNLTCTLLMKMTETDPKTTALVRVAVNDTLFVLCALSLSLCLCKISKMSLANTYLESKGTSVCQVTVTAATVVILYTSRSCYNLVILTLTSVGSISFADSDFYDVSNQESLQTTLGDKSYIVFGVILFAWELLPASLMVFFFRVRRPAQERSGPSLPGHGFSSRAYFFDNPRRYDSDDNLLWNTFPHDVRASFVAGYDRNGLNNSFINYFGNEGLHSSTAQGALNPY</sequence>
<evidence type="ECO:0000256" key="3">
    <source>
        <dbReference type="ARBA" id="ARBA00022989"/>
    </source>
</evidence>
<dbReference type="STRING" id="1676925.ENSPKIP00000007850"/>
<dbReference type="GO" id="GO:0045779">
    <property type="term" value="P:negative regulation of bone resorption"/>
    <property type="evidence" value="ECO:0007669"/>
    <property type="project" value="Ensembl"/>
</dbReference>
<feature type="transmembrane region" description="Helical" evidence="6">
    <location>
        <begin position="95"/>
        <end position="119"/>
    </location>
</feature>
<feature type="transmembrane region" description="Helical" evidence="6">
    <location>
        <begin position="140"/>
        <end position="163"/>
    </location>
</feature>
<feature type="transmembrane region" description="Helical" evidence="6">
    <location>
        <begin position="63"/>
        <end position="83"/>
    </location>
</feature>
<dbReference type="GO" id="GO:0045671">
    <property type="term" value="P:negative regulation of osteoclast differentiation"/>
    <property type="evidence" value="ECO:0007669"/>
    <property type="project" value="Ensembl"/>
</dbReference>
<evidence type="ECO:0000256" key="4">
    <source>
        <dbReference type="ARBA" id="ARBA00023136"/>
    </source>
</evidence>
<dbReference type="Ensembl" id="ENSPKIT00000031918.1">
    <property type="protein sequence ID" value="ENSPKIP00000007850.1"/>
    <property type="gene ID" value="ENSPKIG00000023590.1"/>
</dbReference>
<name>A0A3B3QQI7_9TELE</name>
<keyword evidence="4 6" id="KW-0472">Membrane</keyword>
<reference evidence="7" key="1">
    <citation type="submission" date="2025-08" db="UniProtKB">
        <authorList>
            <consortium name="Ensembl"/>
        </authorList>
    </citation>
    <scope>IDENTIFICATION</scope>
</reference>
<feature type="transmembrane region" description="Helical" evidence="6">
    <location>
        <begin position="30"/>
        <end position="51"/>
    </location>
</feature>
<dbReference type="GO" id="GO:0010506">
    <property type="term" value="P:regulation of autophagy"/>
    <property type="evidence" value="ECO:0007669"/>
    <property type="project" value="Ensembl"/>
</dbReference>
<evidence type="ECO:0000313" key="8">
    <source>
        <dbReference type="Proteomes" id="UP000261540"/>
    </source>
</evidence>
<dbReference type="GO" id="GO:0046849">
    <property type="term" value="P:bone remodeling"/>
    <property type="evidence" value="ECO:0007669"/>
    <property type="project" value="Ensembl"/>
</dbReference>
<evidence type="ECO:0000256" key="5">
    <source>
        <dbReference type="ARBA" id="ARBA00023228"/>
    </source>
</evidence>
<dbReference type="AlphaFoldDB" id="A0A3B3QQI7"/>
<keyword evidence="3 6" id="KW-1133">Transmembrane helix</keyword>
<dbReference type="GO" id="GO:0005765">
    <property type="term" value="C:lysosomal membrane"/>
    <property type="evidence" value="ECO:0007669"/>
    <property type="project" value="UniProtKB-SubCell"/>
</dbReference>
<evidence type="ECO:0000313" key="7">
    <source>
        <dbReference type="Ensembl" id="ENSPKIP00000007850.1"/>
    </source>
</evidence>
<feature type="transmembrane region" description="Helical" evidence="6">
    <location>
        <begin position="274"/>
        <end position="296"/>
    </location>
</feature>
<keyword evidence="2 6" id="KW-0812">Transmembrane</keyword>
<evidence type="ECO:0000256" key="6">
    <source>
        <dbReference type="SAM" id="Phobius"/>
    </source>
</evidence>
<dbReference type="GeneTree" id="ENSGT00940000153986"/>
<accession>A0A3B3QQI7</accession>
<reference evidence="7" key="2">
    <citation type="submission" date="2025-09" db="UniProtKB">
        <authorList>
            <consortium name="Ensembl"/>
        </authorList>
    </citation>
    <scope>IDENTIFICATION</scope>
</reference>
<comment type="subcellular location">
    <subcellularLocation>
        <location evidence="1">Lysosome membrane</location>
        <topology evidence="1">Multi-pass membrane protein</topology>
    </subcellularLocation>
</comment>
<dbReference type="PANTHER" id="PTHR15146">
    <property type="entry name" value="INTEGRAL MEMBRANE PROTEIN GPR137"/>
    <property type="match status" value="1"/>
</dbReference>
<dbReference type="GO" id="GO:1904263">
    <property type="term" value="P:positive regulation of TORC1 signaling"/>
    <property type="evidence" value="ECO:0007669"/>
    <property type="project" value="TreeGrafter"/>
</dbReference>
<keyword evidence="8" id="KW-1185">Reference proteome</keyword>
<dbReference type="InterPro" id="IPR029723">
    <property type="entry name" value="GPR137"/>
</dbReference>
<evidence type="ECO:0000256" key="2">
    <source>
        <dbReference type="ARBA" id="ARBA00022692"/>
    </source>
</evidence>
<keyword evidence="5" id="KW-0458">Lysosome</keyword>
<evidence type="ECO:0000256" key="1">
    <source>
        <dbReference type="ARBA" id="ARBA00004155"/>
    </source>
</evidence>
<dbReference type="Proteomes" id="UP000261540">
    <property type="component" value="Unplaced"/>
</dbReference>
<feature type="transmembrane region" description="Helical" evidence="6">
    <location>
        <begin position="235"/>
        <end position="254"/>
    </location>
</feature>
<protein>
    <submittedName>
        <fullName evidence="7">G protein-coupled receptor 137Ba</fullName>
    </submittedName>
</protein>
<feature type="transmembrane region" description="Helical" evidence="6">
    <location>
        <begin position="175"/>
        <end position="197"/>
    </location>
</feature>
<proteinExistence type="predicted"/>
<organism evidence="7 8">
    <name type="scientific">Paramormyrops kingsleyae</name>
    <dbReference type="NCBI Taxonomy" id="1676925"/>
    <lineage>
        <taxon>Eukaryota</taxon>
        <taxon>Metazoa</taxon>
        <taxon>Chordata</taxon>
        <taxon>Craniata</taxon>
        <taxon>Vertebrata</taxon>
        <taxon>Euteleostomi</taxon>
        <taxon>Actinopterygii</taxon>
        <taxon>Neopterygii</taxon>
        <taxon>Teleostei</taxon>
        <taxon>Osteoglossocephala</taxon>
        <taxon>Osteoglossomorpha</taxon>
        <taxon>Osteoglossiformes</taxon>
        <taxon>Mormyridae</taxon>
        <taxon>Paramormyrops</taxon>
    </lineage>
</organism>